<keyword evidence="4" id="KW-1185">Reference proteome</keyword>
<dbReference type="InterPro" id="IPR023796">
    <property type="entry name" value="Serpin_dom"/>
</dbReference>
<dbReference type="InterPro" id="IPR023795">
    <property type="entry name" value="Serpin_CS"/>
</dbReference>
<dbReference type="Gene3D" id="2.30.39.10">
    <property type="entry name" value="Alpha-1-antitrypsin, domain 1"/>
    <property type="match status" value="1"/>
</dbReference>
<gene>
    <name evidence="3" type="ORF">Cflav_PD2133</name>
</gene>
<dbReference type="OrthoDB" id="9764871at2"/>
<dbReference type="SUPFAM" id="SSF56574">
    <property type="entry name" value="Serpins"/>
    <property type="match status" value="1"/>
</dbReference>
<accession>B9XLN4</accession>
<dbReference type="EMBL" id="ABOX02000030">
    <property type="protein sequence ID" value="EEF59282.1"/>
    <property type="molecule type" value="Genomic_DNA"/>
</dbReference>
<protein>
    <submittedName>
        <fullName evidence="3">Proteinase inhibitor I4 serpin</fullName>
    </submittedName>
</protein>
<dbReference type="Pfam" id="PF00079">
    <property type="entry name" value="Serpin"/>
    <property type="match status" value="1"/>
</dbReference>
<dbReference type="InterPro" id="IPR042185">
    <property type="entry name" value="Serpin_sf_2"/>
</dbReference>
<dbReference type="PROSITE" id="PS00284">
    <property type="entry name" value="SERPIN"/>
    <property type="match status" value="1"/>
</dbReference>
<organism evidence="3 4">
    <name type="scientific">Pedosphaera parvula (strain Ellin514)</name>
    <dbReference type="NCBI Taxonomy" id="320771"/>
    <lineage>
        <taxon>Bacteria</taxon>
        <taxon>Pseudomonadati</taxon>
        <taxon>Verrucomicrobiota</taxon>
        <taxon>Pedosphaerae</taxon>
        <taxon>Pedosphaerales</taxon>
        <taxon>Pedosphaeraceae</taxon>
        <taxon>Pedosphaera</taxon>
    </lineage>
</organism>
<sequence precursor="true">MYKNLTLLGILTGLMFASLPIKSEPTNAVPDLVRGNNAFAFDLYGKLKSRDGNLFFSPLSISTSLGMAYAGARGETEKQMAQTLHFGTNQNQLHAQFSQLLSDFDEKGLEKLLRNSTPEDAQIANAIYVQKGQPLSQGFQNIVTQSYHAFVKQVDFRTEKVSACKEINEWVSDKTSGKIREIVQPRDLDDLTQIALVNTVHFKGGWMFRFYPASTTQQPFTIAQGESKDVRMMHKNEGFPYYQDEDLQATELFYTEGQFSMLILLPRKQDGLKALEAKLSAETLMHLTSGMRGRHVDVFIPKFKLSFGAELSECLKTMGMQKAFSAHDADFSGMDGARDLHISAVFHKAVADVNEDGTEAAASSVHMMSNGMDLDPPPTFRADHPFIFLIRERKSGSILFMGRVIDPTK</sequence>
<dbReference type="InterPro" id="IPR036186">
    <property type="entry name" value="Serpin_sf"/>
</dbReference>
<dbReference type="GO" id="GO:0005615">
    <property type="term" value="C:extracellular space"/>
    <property type="evidence" value="ECO:0007669"/>
    <property type="project" value="InterPro"/>
</dbReference>
<dbReference type="Proteomes" id="UP000003688">
    <property type="component" value="Unassembled WGS sequence"/>
</dbReference>
<comment type="similarity">
    <text evidence="1">Belongs to the serpin family.</text>
</comment>
<dbReference type="PANTHER" id="PTHR11461:SF211">
    <property type="entry name" value="GH10112P-RELATED"/>
    <property type="match status" value="1"/>
</dbReference>
<evidence type="ECO:0000313" key="3">
    <source>
        <dbReference type="EMBL" id="EEF59282.1"/>
    </source>
</evidence>
<dbReference type="PANTHER" id="PTHR11461">
    <property type="entry name" value="SERINE PROTEASE INHIBITOR, SERPIN"/>
    <property type="match status" value="1"/>
</dbReference>
<dbReference type="InterPro" id="IPR042178">
    <property type="entry name" value="Serpin_sf_1"/>
</dbReference>
<reference evidence="3 4" key="1">
    <citation type="journal article" date="2011" name="J. Bacteriol.">
        <title>Genome sequence of 'Pedosphaera parvula' Ellin514, an aerobic Verrucomicrobial isolate from pasture soil.</title>
        <authorList>
            <person name="Kant R."/>
            <person name="van Passel M.W."/>
            <person name="Sangwan P."/>
            <person name="Palva A."/>
            <person name="Lucas S."/>
            <person name="Copeland A."/>
            <person name="Lapidus A."/>
            <person name="Glavina Del Rio T."/>
            <person name="Dalin E."/>
            <person name="Tice H."/>
            <person name="Bruce D."/>
            <person name="Goodwin L."/>
            <person name="Pitluck S."/>
            <person name="Chertkov O."/>
            <person name="Larimer F.W."/>
            <person name="Land M.L."/>
            <person name="Hauser L."/>
            <person name="Brettin T.S."/>
            <person name="Detter J.C."/>
            <person name="Han S."/>
            <person name="de Vos W.M."/>
            <person name="Janssen P.H."/>
            <person name="Smidt H."/>
        </authorList>
    </citation>
    <scope>NUCLEOTIDE SEQUENCE [LARGE SCALE GENOMIC DNA]</scope>
    <source>
        <strain evidence="3 4">Ellin514</strain>
    </source>
</reference>
<feature type="domain" description="Serpin" evidence="2">
    <location>
        <begin position="41"/>
        <end position="407"/>
    </location>
</feature>
<dbReference type="InterPro" id="IPR000215">
    <property type="entry name" value="Serpin_fam"/>
</dbReference>
<dbReference type="SMART" id="SM00093">
    <property type="entry name" value="SERPIN"/>
    <property type="match status" value="1"/>
</dbReference>
<evidence type="ECO:0000259" key="2">
    <source>
        <dbReference type="SMART" id="SM00093"/>
    </source>
</evidence>
<evidence type="ECO:0000256" key="1">
    <source>
        <dbReference type="RuleBase" id="RU000411"/>
    </source>
</evidence>
<name>B9XLN4_PEDPL</name>
<comment type="caution">
    <text evidence="3">The sequence shown here is derived from an EMBL/GenBank/DDBJ whole genome shotgun (WGS) entry which is preliminary data.</text>
</comment>
<dbReference type="Gene3D" id="3.30.497.10">
    <property type="entry name" value="Antithrombin, subunit I, domain 2"/>
    <property type="match status" value="1"/>
</dbReference>
<dbReference type="CDD" id="cd19590">
    <property type="entry name" value="serpin_thermopin-like"/>
    <property type="match status" value="1"/>
</dbReference>
<dbReference type="RefSeq" id="WP_007416723.1">
    <property type="nucleotide sequence ID" value="NZ_ABOX02000030.1"/>
</dbReference>
<evidence type="ECO:0000313" key="4">
    <source>
        <dbReference type="Proteomes" id="UP000003688"/>
    </source>
</evidence>
<proteinExistence type="inferred from homology"/>
<dbReference type="AlphaFoldDB" id="B9XLN4"/>
<dbReference type="GO" id="GO:0004867">
    <property type="term" value="F:serine-type endopeptidase inhibitor activity"/>
    <property type="evidence" value="ECO:0007669"/>
    <property type="project" value="InterPro"/>
</dbReference>
<dbReference type="STRING" id="320771.Cflav_PD2133"/>